<name>A0ABP7U8H3_9BACT</name>
<dbReference type="Proteomes" id="UP001501469">
    <property type="component" value="Unassembled WGS sequence"/>
</dbReference>
<comment type="caution">
    <text evidence="2">The sequence shown here is derived from an EMBL/GenBank/DDBJ whole genome shotgun (WGS) entry which is preliminary data.</text>
</comment>
<dbReference type="SUPFAM" id="SSF52980">
    <property type="entry name" value="Restriction endonuclease-like"/>
    <property type="match status" value="1"/>
</dbReference>
<evidence type="ECO:0000259" key="1">
    <source>
        <dbReference type="Pfam" id="PF05685"/>
    </source>
</evidence>
<organism evidence="2 3">
    <name type="scientific">Hymenobacter glaciei</name>
    <dbReference type="NCBI Taxonomy" id="877209"/>
    <lineage>
        <taxon>Bacteria</taxon>
        <taxon>Pseudomonadati</taxon>
        <taxon>Bacteroidota</taxon>
        <taxon>Cytophagia</taxon>
        <taxon>Cytophagales</taxon>
        <taxon>Hymenobacteraceae</taxon>
        <taxon>Hymenobacter</taxon>
    </lineage>
</organism>
<dbReference type="InterPro" id="IPR008538">
    <property type="entry name" value="Uma2"/>
</dbReference>
<keyword evidence="3" id="KW-1185">Reference proteome</keyword>
<gene>
    <name evidence="2" type="ORF">GCM10022409_23710</name>
</gene>
<proteinExistence type="predicted"/>
<dbReference type="EMBL" id="BAABDK010000017">
    <property type="protein sequence ID" value="GAA4037775.1"/>
    <property type="molecule type" value="Genomic_DNA"/>
</dbReference>
<dbReference type="RefSeq" id="WP_345054545.1">
    <property type="nucleotide sequence ID" value="NZ_BAABDK010000017.1"/>
</dbReference>
<reference evidence="3" key="1">
    <citation type="journal article" date="2019" name="Int. J. Syst. Evol. Microbiol.">
        <title>The Global Catalogue of Microorganisms (GCM) 10K type strain sequencing project: providing services to taxonomists for standard genome sequencing and annotation.</title>
        <authorList>
            <consortium name="The Broad Institute Genomics Platform"/>
            <consortium name="The Broad Institute Genome Sequencing Center for Infectious Disease"/>
            <person name="Wu L."/>
            <person name="Ma J."/>
        </authorList>
    </citation>
    <scope>NUCLEOTIDE SEQUENCE [LARGE SCALE GENOMIC DNA]</scope>
    <source>
        <strain evidence="3">JCM 17225</strain>
    </source>
</reference>
<protein>
    <submittedName>
        <fullName evidence="2">Uma2 family endonuclease</fullName>
    </submittedName>
</protein>
<dbReference type="CDD" id="cd06260">
    <property type="entry name" value="DUF820-like"/>
    <property type="match status" value="1"/>
</dbReference>
<dbReference type="InterPro" id="IPR011335">
    <property type="entry name" value="Restrct_endonuc-II-like"/>
</dbReference>
<evidence type="ECO:0000313" key="3">
    <source>
        <dbReference type="Proteomes" id="UP001501469"/>
    </source>
</evidence>
<keyword evidence="2" id="KW-0540">Nuclease</keyword>
<dbReference type="Gene3D" id="3.90.1570.10">
    <property type="entry name" value="tt1808, chain A"/>
    <property type="match status" value="1"/>
</dbReference>
<dbReference type="PANTHER" id="PTHR36558:SF1">
    <property type="entry name" value="RESTRICTION ENDONUCLEASE DOMAIN-CONTAINING PROTEIN-RELATED"/>
    <property type="match status" value="1"/>
</dbReference>
<keyword evidence="2" id="KW-0255">Endonuclease</keyword>
<keyword evidence="2" id="KW-0378">Hydrolase</keyword>
<dbReference type="GO" id="GO:0004519">
    <property type="term" value="F:endonuclease activity"/>
    <property type="evidence" value="ECO:0007669"/>
    <property type="project" value="UniProtKB-KW"/>
</dbReference>
<feature type="domain" description="Putative restriction endonuclease" evidence="1">
    <location>
        <begin position="17"/>
        <end position="178"/>
    </location>
</feature>
<dbReference type="PANTHER" id="PTHR36558">
    <property type="entry name" value="GLR1098 PROTEIN"/>
    <property type="match status" value="1"/>
</dbReference>
<sequence length="196" mass="22024">MGLLVRQTDNPDFVSSEDYLRLEREAEFRHEYIEGKIIDMAGAGYWHNLICMNLGGEMRSQLRGKSCSVVGSDQRLQIMSGSAFVYPDLTVVCGPPEFNEEKKPDTLLNPTLLVEVLSPTTSQYDRSDKFMLYRQVPSLRQYLTLDSHSIHAELHTLTKPGCWVLTETRDSNTVLDLSSIGCQVPLAEVYAGVAFT</sequence>
<dbReference type="Pfam" id="PF05685">
    <property type="entry name" value="Uma2"/>
    <property type="match status" value="1"/>
</dbReference>
<dbReference type="InterPro" id="IPR012296">
    <property type="entry name" value="Nuclease_put_TT1808"/>
</dbReference>
<evidence type="ECO:0000313" key="2">
    <source>
        <dbReference type="EMBL" id="GAA4037775.1"/>
    </source>
</evidence>
<accession>A0ABP7U8H3</accession>